<evidence type="ECO:0000313" key="3">
    <source>
        <dbReference type="Proteomes" id="UP001597100"/>
    </source>
</evidence>
<dbReference type="RefSeq" id="WP_380739789.1">
    <property type="nucleotide sequence ID" value="NZ_JBHTJP010000035.1"/>
</dbReference>
<dbReference type="Proteomes" id="UP001597100">
    <property type="component" value="Unassembled WGS sequence"/>
</dbReference>
<dbReference type="EMBL" id="JBHTJP010000035">
    <property type="protein sequence ID" value="MFD0977475.1"/>
    <property type="molecule type" value="Genomic_DNA"/>
</dbReference>
<gene>
    <name evidence="2" type="ORF">ACFQ1G_11785</name>
</gene>
<sequence length="224" mass="24959">MKKINKIVLLLIGSFMLGACQQEEYEVLTGENETGFSEGSEFYTQVERASKKDGSADDEIDDSPCFSLRFPFTVELAGVEVKVSSAADLEVVTERIKELGEDKISLQFPVAVTLSNYETVTISGSQEFEELQQSCREDVENGISPITCAKIQFPIKVFVYNINTQQTNSANIANKQQLFTFLQNKETYEVLSFDYPITISYSGDARVVVESGKEFSDALKTCIN</sequence>
<keyword evidence="3" id="KW-1185">Reference proteome</keyword>
<keyword evidence="1" id="KW-0732">Signal</keyword>
<evidence type="ECO:0000256" key="1">
    <source>
        <dbReference type="SAM" id="SignalP"/>
    </source>
</evidence>
<evidence type="ECO:0008006" key="4">
    <source>
        <dbReference type="Google" id="ProtNLM"/>
    </source>
</evidence>
<feature type="signal peptide" evidence="1">
    <location>
        <begin position="1"/>
        <end position="21"/>
    </location>
</feature>
<feature type="chain" id="PRO_5046951252" description="Lipoprotein" evidence="1">
    <location>
        <begin position="22"/>
        <end position="224"/>
    </location>
</feature>
<protein>
    <recommendedName>
        <fullName evidence="4">Lipoprotein</fullName>
    </recommendedName>
</protein>
<reference evidence="3" key="1">
    <citation type="journal article" date="2019" name="Int. J. Syst. Evol. Microbiol.">
        <title>The Global Catalogue of Microorganisms (GCM) 10K type strain sequencing project: providing services to taxonomists for standard genome sequencing and annotation.</title>
        <authorList>
            <consortium name="The Broad Institute Genomics Platform"/>
            <consortium name="The Broad Institute Genome Sequencing Center for Infectious Disease"/>
            <person name="Wu L."/>
            <person name="Ma J."/>
        </authorList>
    </citation>
    <scope>NUCLEOTIDE SEQUENCE [LARGE SCALE GENOMIC DNA]</scope>
    <source>
        <strain evidence="3">CCUG 60898</strain>
    </source>
</reference>
<dbReference type="PROSITE" id="PS51257">
    <property type="entry name" value="PROKAR_LIPOPROTEIN"/>
    <property type="match status" value="1"/>
</dbReference>
<evidence type="ECO:0000313" key="2">
    <source>
        <dbReference type="EMBL" id="MFD0977475.1"/>
    </source>
</evidence>
<comment type="caution">
    <text evidence="2">The sequence shown here is derived from an EMBL/GenBank/DDBJ whole genome shotgun (WGS) entry which is preliminary data.</text>
</comment>
<proteinExistence type="predicted"/>
<organism evidence="2 3">
    <name type="scientific">Salinimicrobium gaetbulicola</name>
    <dbReference type="NCBI Taxonomy" id="999702"/>
    <lineage>
        <taxon>Bacteria</taxon>
        <taxon>Pseudomonadati</taxon>
        <taxon>Bacteroidota</taxon>
        <taxon>Flavobacteriia</taxon>
        <taxon>Flavobacteriales</taxon>
        <taxon>Flavobacteriaceae</taxon>
        <taxon>Salinimicrobium</taxon>
    </lineage>
</organism>
<name>A0ABW3IHY9_9FLAO</name>
<accession>A0ABW3IHY9</accession>